<dbReference type="KEGG" id="vg:940418"/>
<reference evidence="2 3" key="7">
    <citation type="journal article" date="1999" name="J. Virol.">
        <title>Deletion of the R78 G protein-coupled receptor gene from rat cytomegalovirus results in an attenuated, syncytium-inducing mutant strain.</title>
        <authorList>
            <person name="Beisser P.S."/>
            <person name="Grauls G."/>
            <person name="Bruggeman C.A."/>
            <person name="Vink C."/>
        </authorList>
    </citation>
    <scope>NUCLEOTIDE SEQUENCE [LARGE SCALE GENOMIC DNA]</scope>
    <source>
        <strain evidence="2 3">Maastricht</strain>
    </source>
</reference>
<reference evidence="2 3" key="5">
    <citation type="journal article" date="1998" name="Virology">
        <title>The Maastricht strain and England strain of rat cytomegalovirus represent different betaherpesvirus species rather than strains.</title>
        <authorList>
            <person name="Beisser P.S."/>
            <person name="Kaptein S.J."/>
            <person name="Beuken E."/>
            <person name="Bruggeman C.A."/>
            <person name="Vink C."/>
        </authorList>
    </citation>
    <scope>NUCLEOTIDE SEQUENCE [LARGE SCALE GENOMIC DNA]</scope>
    <source>
        <strain evidence="2 3">Maastricht</strain>
    </source>
</reference>
<dbReference type="Proteomes" id="UP000008288">
    <property type="component" value="Segment"/>
</dbReference>
<reference evidence="2 3" key="10">
    <citation type="journal article" date="2000" name="Virus Res.">
        <title>Rat cytomegalovirus R89 is a highly conserved gene which expresses a spliced transcript.</title>
        <authorList>
            <person name="Gruijthuijsen Y.K."/>
            <person name="Beuken E."/>
            <person name="Bruggeman C.A."/>
            <person name="Vink C."/>
        </authorList>
    </citation>
    <scope>NUCLEOTIDE SEQUENCE [LARGE SCALE GENOMIC DNA]</scope>
    <source>
        <strain evidence="2 3">Maastricht</strain>
    </source>
</reference>
<reference evidence="2 3" key="6">
    <citation type="journal article" date="1999" name="J. Gen. Virol.">
        <title>The rat cytomegalovirus R32 gene encodes a virion-associated protein that elicits a strong humoral immune response in infected rats.</title>
        <authorList>
            <person name="Beuken E."/>
            <person name="Grauls G."/>
            <person name="Bruggeman C.A."/>
            <person name="Vink C."/>
        </authorList>
    </citation>
    <scope>NUCLEOTIDE SEQUENCE [LARGE SCALE GENOMIC DNA]</scope>
    <source>
        <strain evidence="2 3">Maastricht</strain>
    </source>
</reference>
<name>Q9DWC0_RCMVM</name>
<reference evidence="2 3" key="1">
    <citation type="journal article" date="1996" name="J. Gen. Virol.">
        <title>Cloning and sequence analysis of the genes encoding DNA polymerase, glycoprotein B, ICP18.5 and major DNA-binding protein of rat cytomegalovirus.</title>
        <authorList>
            <person name="Beuken E."/>
            <person name="Slobbe R."/>
            <person name="Bruggeman C.A."/>
            <person name="Vink C."/>
        </authorList>
    </citation>
    <scope>NUCLEOTIDE SEQUENCE [LARGE SCALE GENOMIC DNA]</scope>
    <source>
        <strain evidence="2 3">Maastricht</strain>
    </source>
</reference>
<reference evidence="2 3" key="3">
    <citation type="journal article" date="1997" name="J. Gen. Virol.">
        <title>Cloning and functional characterization of the origin of lytic-phase DNA replication of rat cytomegalovirus.</title>
        <authorList>
            <person name="Vink C."/>
            <person name="Beuken E."/>
            <person name="Bruggeman C.A."/>
        </authorList>
    </citation>
    <scope>NUCLEOTIDE SEQUENCE [LARGE SCALE GENOMIC DNA]</scope>
    <source>
        <strain evidence="2 3">Maastricht</strain>
    </source>
</reference>
<organismHost>
    <name type="scientific">Rattus</name>
    <name type="common">rats</name>
    <dbReference type="NCBI Taxonomy" id="10114"/>
</organismHost>
<dbReference type="InterPro" id="IPR008649">
    <property type="entry name" value="Herpes_UL82/UL83"/>
</dbReference>
<reference evidence="2 3" key="4">
    <citation type="journal article" date="1998" name="J. Virol.">
        <title>The R33 G protein-coupled receptor gene of rat cytomegalovirus plays an essential role in the pathogenesis of viral infection.</title>
        <authorList>
            <person name="Beisser P.S."/>
            <person name="Vink C."/>
            <person name="Van Dam J.G."/>
            <person name="Grauls G."/>
            <person name="Vanherle S.J."/>
            <person name="Bruggeman C.A."/>
        </authorList>
    </citation>
    <scope>NUCLEOTIDE SEQUENCE [LARGE SCALE GENOMIC DNA]</scope>
    <source>
        <strain evidence="2 3">Maastricht</strain>
    </source>
</reference>
<protein>
    <submittedName>
        <fullName evidence="2">PR82</fullName>
    </submittedName>
</protein>
<feature type="region of interest" description="Disordered" evidence="1">
    <location>
        <begin position="378"/>
        <end position="497"/>
    </location>
</feature>
<reference evidence="2 3" key="9">
    <citation type="journal article" date="2000" name="J. Virol.">
        <title>Complete DNA sequence of the rat cytomegalovirus genome.</title>
        <authorList>
            <person name="Vink C."/>
            <person name="Beuken E."/>
            <person name="Bruggeman C.A."/>
        </authorList>
    </citation>
    <scope>NUCLEOTIDE SEQUENCE [LARGE SCALE GENOMIC DNA]</scope>
    <source>
        <strain evidence="2 3">Maastricht</strain>
    </source>
</reference>
<gene>
    <name evidence="2" type="primary">R82</name>
</gene>
<feature type="compositionally biased region" description="Basic and acidic residues" evidence="1">
    <location>
        <begin position="453"/>
        <end position="466"/>
    </location>
</feature>
<dbReference type="GeneID" id="940418"/>
<feature type="region of interest" description="Disordered" evidence="1">
    <location>
        <begin position="577"/>
        <end position="601"/>
    </location>
</feature>
<evidence type="ECO:0000313" key="2">
    <source>
        <dbReference type="EMBL" id="AAF99170.1"/>
    </source>
</evidence>
<sequence length="601" mass="66614">MAADRMIANPKDPASPYAYGKTQCLNLSLTNGPVFRPGESKRLKSGLSVATKSPAVICVAERTPHPRRRRPFAVKFTYLDGQEDLVNVSATVTNESASPRTHRTPESHTDLSVFALPLGHVPMNHFHIFLSTRPESRLKTDAAPFRVTPGNAAKNLVKVVLRNQRWERTPSAAFGTHITTVVFQVPGLRYSEYDTVHPTAASDPGVRLDRAELIGAAADVLRLYLIFDPRAPGSSQSPPSSLTLQLNFVVHGTTNVLRRNPEPLLSRRHDNGYEVRCPRTLYVKAGQTTALVIDTAYSAHGSLTAVFFPKDIPDAEMSLALWPEKRPLIVTLTARRDLGIRAHAVLGRVHLFPADSAMFVEPSSAQTTAQSRVRVQLTEPGDYPDTPPSPSEARDEDPDENRAAAPSRRPFGVDYPYERHEAGAAPTPDEEAVADFANLSLDPAPSRRRRRPLREVPPRRSSRDGTFDALEYNPPRADPADAPSDRDDGDEDGDAESFEDFVAGPFQVAVQDAEEERRSQRMILHFGPHFLSVRLAHLEPLMFTVFTPLLNEAVYFAEPGIDKSVVSFAVTGRFLNLPGPEGERRHHPRERPEDIAPHRRR</sequence>
<feature type="compositionally biased region" description="Acidic residues" evidence="1">
    <location>
        <begin position="487"/>
        <end position="497"/>
    </location>
</feature>
<accession>Q9DWC0</accession>
<evidence type="ECO:0000256" key="1">
    <source>
        <dbReference type="SAM" id="MobiDB-lite"/>
    </source>
</evidence>
<dbReference type="RefSeq" id="NP_064181.1">
    <property type="nucleotide sequence ID" value="NC_002512.2"/>
</dbReference>
<dbReference type="Pfam" id="PF05784">
    <property type="entry name" value="Herpes_UL82_83"/>
    <property type="match status" value="1"/>
</dbReference>
<organism evidence="2 3">
    <name type="scientific">Rat cytomegalovirus (strain Maastricht)</name>
    <dbReference type="NCBI Taxonomy" id="79700"/>
    <lineage>
        <taxon>Viruses</taxon>
        <taxon>Duplodnaviria</taxon>
        <taxon>Heunggongvirae</taxon>
        <taxon>Peploviricota</taxon>
        <taxon>Herviviricetes</taxon>
        <taxon>Herpesvirales</taxon>
        <taxon>Orthoherpesviridae</taxon>
        <taxon>Betaherpesvirinae</taxon>
        <taxon>Muromegalovirus</taxon>
        <taxon>Muromegalovirus muridbeta2</taxon>
        <taxon>Murid betaherpesvirus 2</taxon>
    </lineage>
</organism>
<dbReference type="EMBL" id="AF232689">
    <property type="protein sequence ID" value="AAF99170.1"/>
    <property type="molecule type" value="Genomic_DNA"/>
</dbReference>
<evidence type="ECO:0000313" key="3">
    <source>
        <dbReference type="Proteomes" id="UP000008288"/>
    </source>
</evidence>
<reference evidence="2 3" key="8">
    <citation type="journal article" date="2000" name="J. Virol.">
        <title>The r144 major histocompatibility complex class I-like gene of rat cytomegalovirus is dispensable for both acute and long-term infection in the immunocompromised host.</title>
        <authorList>
            <person name="Beisser P.S."/>
            <person name="Kloover J.S."/>
            <person name="Grauls G.E."/>
            <person name="Blok M.J."/>
            <person name="Bruggeman C.A."/>
            <person name="Vink C."/>
        </authorList>
    </citation>
    <scope>NUCLEOTIDE SEQUENCE [LARGE SCALE GENOMIC DNA]</scope>
    <source>
        <strain evidence="2 3">Maastricht</strain>
    </source>
</reference>
<feature type="compositionally biased region" description="Basic and acidic residues" evidence="1">
    <location>
        <begin position="590"/>
        <end position="601"/>
    </location>
</feature>
<reference evidence="2 3" key="2">
    <citation type="journal article" date="1996" name="J. Virol.">
        <title>Structure of the rat cytomegalovirus genome termini.</title>
        <authorList>
            <person name="Vink C."/>
            <person name="Beuken E."/>
            <person name="Bruggeman C.A."/>
        </authorList>
    </citation>
    <scope>NUCLEOTIDE SEQUENCE [LARGE SCALE GENOMIC DNA]</scope>
    <source>
        <strain evidence="2 3">Maastricht</strain>
    </source>
</reference>
<dbReference type="OrthoDB" id="9854at10239"/>
<keyword evidence="3" id="KW-1185">Reference proteome</keyword>
<proteinExistence type="predicted"/>